<dbReference type="Proteomes" id="UP000887565">
    <property type="component" value="Unplaced"/>
</dbReference>
<name>A0A915IP33_ROMCU</name>
<evidence type="ECO:0000313" key="1">
    <source>
        <dbReference type="Proteomes" id="UP000887565"/>
    </source>
</evidence>
<dbReference type="WBParaSite" id="nRc.2.0.1.t15635-RA">
    <property type="protein sequence ID" value="nRc.2.0.1.t15635-RA"/>
    <property type="gene ID" value="nRc.2.0.1.g15635"/>
</dbReference>
<sequence length="101" mass="12175">MECSQKSTLILRLKTSHCIELPEEMRHIVTERKKNFRSIRLEVTVGHFPQNCSYPFRSKVDFQAERFKLWRSVPSSRKRQVIRCDEKQSDGKWMRFLAEFP</sequence>
<keyword evidence="1" id="KW-1185">Reference proteome</keyword>
<evidence type="ECO:0000313" key="2">
    <source>
        <dbReference type="WBParaSite" id="nRc.2.0.1.t15635-RA"/>
    </source>
</evidence>
<reference evidence="2" key="1">
    <citation type="submission" date="2022-11" db="UniProtKB">
        <authorList>
            <consortium name="WormBaseParasite"/>
        </authorList>
    </citation>
    <scope>IDENTIFICATION</scope>
</reference>
<dbReference type="AlphaFoldDB" id="A0A915IP33"/>
<proteinExistence type="predicted"/>
<organism evidence="1 2">
    <name type="scientific">Romanomermis culicivorax</name>
    <name type="common">Nematode worm</name>
    <dbReference type="NCBI Taxonomy" id="13658"/>
    <lineage>
        <taxon>Eukaryota</taxon>
        <taxon>Metazoa</taxon>
        <taxon>Ecdysozoa</taxon>
        <taxon>Nematoda</taxon>
        <taxon>Enoplea</taxon>
        <taxon>Dorylaimia</taxon>
        <taxon>Mermithida</taxon>
        <taxon>Mermithoidea</taxon>
        <taxon>Mermithidae</taxon>
        <taxon>Romanomermis</taxon>
    </lineage>
</organism>
<protein>
    <submittedName>
        <fullName evidence="2">Uncharacterized protein</fullName>
    </submittedName>
</protein>
<accession>A0A915IP33</accession>